<evidence type="ECO:0000313" key="6">
    <source>
        <dbReference type="Proteomes" id="UP000004688"/>
    </source>
</evidence>
<dbReference type="RefSeq" id="WP_015497776.1">
    <property type="nucleotide sequence ID" value="NC_020910.1"/>
</dbReference>
<evidence type="ECO:0000259" key="4">
    <source>
        <dbReference type="PROSITE" id="PS50076"/>
    </source>
</evidence>
<dbReference type="eggNOG" id="COG2214">
    <property type="taxonomic scope" value="Bacteria"/>
</dbReference>
<evidence type="ECO:0000256" key="2">
    <source>
        <dbReference type="ARBA" id="ARBA00035108"/>
    </source>
</evidence>
<dbReference type="SMART" id="SM00271">
    <property type="entry name" value="DnaJ"/>
    <property type="match status" value="1"/>
</dbReference>
<dbReference type="Gene3D" id="1.10.287.110">
    <property type="entry name" value="DnaJ domain"/>
    <property type="match status" value="1"/>
</dbReference>
<feature type="domain" description="J" evidence="4">
    <location>
        <begin position="275"/>
        <end position="335"/>
    </location>
</feature>
<dbReference type="AlphaFoldDB" id="M9RT32"/>
<reference evidence="5 6" key="1">
    <citation type="journal article" date="2013" name="PLoS ONE">
        <title>Poles Apart: Arctic and Antarctic Octadecabacter strains Share High Genome Plasticity and a New Type of Xanthorhodopsin.</title>
        <authorList>
            <person name="Vollmers J."/>
            <person name="Voget S."/>
            <person name="Dietrich S."/>
            <person name="Gollnow K."/>
            <person name="Smits M."/>
            <person name="Meyer K."/>
            <person name="Brinkhoff T."/>
            <person name="Simon M."/>
            <person name="Daniel R."/>
        </authorList>
    </citation>
    <scope>NUCLEOTIDE SEQUENCE [LARGE SCALE GENOMIC DNA]</scope>
    <source>
        <strain evidence="5 6">238</strain>
        <plasmid evidence="6">Plasmid pOA238_160</plasmid>
    </source>
</reference>
<geneLocation type="plasmid" evidence="5 6">
    <name>pOA238_160</name>
</geneLocation>
<comment type="similarity">
    <text evidence="3">Belongs to the gas vesicle GvpF/GvpL family.</text>
</comment>
<dbReference type="KEGG" id="oar:OA238_160p0730"/>
<dbReference type="SUPFAM" id="SSF46565">
    <property type="entry name" value="Chaperone J-domain"/>
    <property type="match status" value="1"/>
</dbReference>
<dbReference type="PANTHER" id="PTHR36852:SF1">
    <property type="entry name" value="PROTEIN GVPL 2"/>
    <property type="match status" value="1"/>
</dbReference>
<dbReference type="Proteomes" id="UP000004688">
    <property type="component" value="Plasmid pOA238_160"/>
</dbReference>
<accession>M9RT32</accession>
<keyword evidence="5" id="KW-0614">Plasmid</keyword>
<evidence type="ECO:0000256" key="3">
    <source>
        <dbReference type="ARBA" id="ARBA00035643"/>
    </source>
</evidence>
<dbReference type="GO" id="GO:0031412">
    <property type="term" value="P:gas vesicle organization"/>
    <property type="evidence" value="ECO:0007669"/>
    <property type="project" value="InterPro"/>
</dbReference>
<protein>
    <submittedName>
        <fullName evidence="5">GvpL/GvpF family gas vesicle protein</fullName>
    </submittedName>
</protein>
<name>M9RT32_9RHOB</name>
<sequence length="360" mass="38717">MRAQKVIPAAEENISGNVGLYVCAIVAERVSCSALIQCANDAPGEIQLIGHGDFTAVVMVPEKDQLVSPDRKELMQQLLVHQQLIEKFMEIAPVLPVKFATLAPNRESVELGLEVGSEKFSAAFNSLSGKVQFEVIVTWDVAEVFAEIAKEPAVAKLKVDLAAMPESYGSVSLEQLGKLVKETLELRRAETGKVLLDALVQVGVDNVVNSILDDSIILNLALLVEAKRADAFDRCLDELDSTYHGALTFRCVGPLPPHSFATVEITYLEPAKVTEACDILELDVARSTEEVRSAYHRLARKSHPDIVPDVAVGETASVSMAVLTDAYKTLLSFVGAGGSVVVSVQRQEASYAADIISSAG</sequence>
<dbReference type="InterPro" id="IPR009430">
    <property type="entry name" value="GvpL/GvpF"/>
</dbReference>
<evidence type="ECO:0000256" key="1">
    <source>
        <dbReference type="ARBA" id="ARBA00022987"/>
    </source>
</evidence>
<keyword evidence="6" id="KW-1185">Reference proteome</keyword>
<evidence type="ECO:0000313" key="5">
    <source>
        <dbReference type="EMBL" id="AGI74883.1"/>
    </source>
</evidence>
<dbReference type="EMBL" id="CP003744">
    <property type="protein sequence ID" value="AGI74883.1"/>
    <property type="molecule type" value="Genomic_DNA"/>
</dbReference>
<dbReference type="InterPro" id="IPR001623">
    <property type="entry name" value="DnaJ_domain"/>
</dbReference>
<proteinExistence type="inferred from homology"/>
<dbReference type="PANTHER" id="PTHR36852">
    <property type="entry name" value="PROTEIN GVPL 2"/>
    <property type="match status" value="1"/>
</dbReference>
<dbReference type="PROSITE" id="PS50076">
    <property type="entry name" value="DNAJ_2"/>
    <property type="match status" value="1"/>
</dbReference>
<comment type="subcellular location">
    <subcellularLocation>
        <location evidence="2">Gas vesicle</location>
    </subcellularLocation>
</comment>
<dbReference type="CDD" id="cd06257">
    <property type="entry name" value="DnaJ"/>
    <property type="match status" value="1"/>
</dbReference>
<keyword evidence="1" id="KW-0304">Gas vesicle</keyword>
<dbReference type="Pfam" id="PF06386">
    <property type="entry name" value="GvpL_GvpF"/>
    <property type="match status" value="1"/>
</dbReference>
<gene>
    <name evidence="5" type="ORF">OA238_160p0730</name>
</gene>
<dbReference type="HOGENOM" id="CLU_065736_3_0_5"/>
<organism evidence="5 6">
    <name type="scientific">Octadecabacter arcticus 238</name>
    <dbReference type="NCBI Taxonomy" id="391616"/>
    <lineage>
        <taxon>Bacteria</taxon>
        <taxon>Pseudomonadati</taxon>
        <taxon>Pseudomonadota</taxon>
        <taxon>Alphaproteobacteria</taxon>
        <taxon>Rhodobacterales</taxon>
        <taxon>Roseobacteraceae</taxon>
        <taxon>Octadecabacter</taxon>
    </lineage>
</organism>
<dbReference type="GO" id="GO:0031411">
    <property type="term" value="C:gas vesicle"/>
    <property type="evidence" value="ECO:0007669"/>
    <property type="project" value="UniProtKB-SubCell"/>
</dbReference>
<dbReference type="InterPro" id="IPR036869">
    <property type="entry name" value="J_dom_sf"/>
</dbReference>